<dbReference type="InterPro" id="IPR042099">
    <property type="entry name" value="ANL_N_sf"/>
</dbReference>
<dbReference type="InterPro" id="IPR020845">
    <property type="entry name" value="AMP-binding_CS"/>
</dbReference>
<dbReference type="AlphaFoldDB" id="A0A918JFM6"/>
<name>A0A918JFM6_9BURK</name>
<dbReference type="RefSeq" id="WP_189383970.1">
    <property type="nucleotide sequence ID" value="NZ_BAABFY010000057.1"/>
</dbReference>
<evidence type="ECO:0000259" key="2">
    <source>
        <dbReference type="Pfam" id="PF13193"/>
    </source>
</evidence>
<organism evidence="3 4">
    <name type="scientific">Advenella faeciporci</name>
    <dbReference type="NCBI Taxonomy" id="797535"/>
    <lineage>
        <taxon>Bacteria</taxon>
        <taxon>Pseudomonadati</taxon>
        <taxon>Pseudomonadota</taxon>
        <taxon>Betaproteobacteria</taxon>
        <taxon>Burkholderiales</taxon>
        <taxon>Alcaligenaceae</taxon>
    </lineage>
</organism>
<sequence>MKHKDPTLYSTTTVPALFLSAFKAFPDRTALVDTHQQLTYREVAAKSFQVARLLKLKGMKRQDTVALLLSNNIDSLVTLIAVQLLGLRYISLHPMASESDHCFVLQDAQARMLIADGIKFPERVQALYQQNTVEQVLTLAPSSIDAGLLQQALTMSTEPISIESQPDDFTKISYSGGTTGRSKGILQTHRTAITMVTYQLAYYEWPQNIRFLATTPISHAAGSFVLPIFLRGGTMHLQDKYAADSFIQYVEQHQINTSFMVPTQIYTLLDSPLLDQAKLSSLEYILYGASPMAPSRLLEALQKIGPVFGQLYGQAEAPMMISYLCKEDHDPARPHLLRSCGRIIPGNTVKLLDTELNEVPTGEIGEICVRGPLVMEGYLNRPEENEKVFSGQWLHTGDMARQDEQGFLYIVDRAKDMIISGGFNVYPSEIENCLATHPAIAMSAVIGVPHEKWGEEVTAIVVLKPGIKPSKKELIDFVLKEKGPVNTPKKIFFEEELPLTSLGKIDKKTIRSKFWQQQDRQVS</sequence>
<gene>
    <name evidence="3" type="primary">coaL</name>
    <name evidence="3" type="ORF">GCM10011450_06100</name>
</gene>
<dbReference type="InterPro" id="IPR025110">
    <property type="entry name" value="AMP-bd_C"/>
</dbReference>
<dbReference type="GO" id="GO:0016877">
    <property type="term" value="F:ligase activity, forming carbon-sulfur bonds"/>
    <property type="evidence" value="ECO:0007669"/>
    <property type="project" value="UniProtKB-ARBA"/>
</dbReference>
<dbReference type="Gene3D" id="3.30.300.30">
    <property type="match status" value="1"/>
</dbReference>
<dbReference type="Proteomes" id="UP000608345">
    <property type="component" value="Unassembled WGS sequence"/>
</dbReference>
<evidence type="ECO:0000259" key="1">
    <source>
        <dbReference type="Pfam" id="PF00501"/>
    </source>
</evidence>
<evidence type="ECO:0000313" key="4">
    <source>
        <dbReference type="Proteomes" id="UP000608345"/>
    </source>
</evidence>
<feature type="domain" description="AMP-dependent synthetase/ligase" evidence="1">
    <location>
        <begin position="23"/>
        <end position="379"/>
    </location>
</feature>
<reference evidence="3" key="1">
    <citation type="journal article" date="2014" name="Int. J. Syst. Evol. Microbiol.">
        <title>Complete genome sequence of Corynebacterium casei LMG S-19264T (=DSM 44701T), isolated from a smear-ripened cheese.</title>
        <authorList>
            <consortium name="US DOE Joint Genome Institute (JGI-PGF)"/>
            <person name="Walter F."/>
            <person name="Albersmeier A."/>
            <person name="Kalinowski J."/>
            <person name="Ruckert C."/>
        </authorList>
    </citation>
    <scope>NUCLEOTIDE SEQUENCE</scope>
    <source>
        <strain evidence="3">KCTC 23732</strain>
    </source>
</reference>
<dbReference type="EMBL" id="BMYS01000002">
    <property type="protein sequence ID" value="GGW78938.1"/>
    <property type="molecule type" value="Genomic_DNA"/>
</dbReference>
<protein>
    <submittedName>
        <fullName evidence="3">Acyl-CoA synthetase</fullName>
    </submittedName>
</protein>
<proteinExistence type="predicted"/>
<dbReference type="PANTHER" id="PTHR43767:SF7">
    <property type="entry name" value="MEDIUM_LONG-CHAIN-FATTY-ACID--COA LIGASE FADD8"/>
    <property type="match status" value="1"/>
</dbReference>
<dbReference type="InterPro" id="IPR045851">
    <property type="entry name" value="AMP-bd_C_sf"/>
</dbReference>
<dbReference type="Pfam" id="PF00501">
    <property type="entry name" value="AMP-binding"/>
    <property type="match status" value="1"/>
</dbReference>
<reference evidence="3" key="2">
    <citation type="submission" date="2020-09" db="EMBL/GenBank/DDBJ databases">
        <authorList>
            <person name="Sun Q."/>
            <person name="Kim S."/>
        </authorList>
    </citation>
    <scope>NUCLEOTIDE SEQUENCE</scope>
    <source>
        <strain evidence="3">KCTC 23732</strain>
    </source>
</reference>
<dbReference type="PANTHER" id="PTHR43767">
    <property type="entry name" value="LONG-CHAIN-FATTY-ACID--COA LIGASE"/>
    <property type="match status" value="1"/>
</dbReference>
<dbReference type="Gene3D" id="3.40.50.12780">
    <property type="entry name" value="N-terminal domain of ligase-like"/>
    <property type="match status" value="1"/>
</dbReference>
<evidence type="ECO:0000313" key="3">
    <source>
        <dbReference type="EMBL" id="GGW78938.1"/>
    </source>
</evidence>
<keyword evidence="4" id="KW-1185">Reference proteome</keyword>
<dbReference type="PROSITE" id="PS00455">
    <property type="entry name" value="AMP_BINDING"/>
    <property type="match status" value="1"/>
</dbReference>
<dbReference type="Pfam" id="PF13193">
    <property type="entry name" value="AMP-binding_C"/>
    <property type="match status" value="1"/>
</dbReference>
<dbReference type="SUPFAM" id="SSF56801">
    <property type="entry name" value="Acetyl-CoA synthetase-like"/>
    <property type="match status" value="1"/>
</dbReference>
<comment type="caution">
    <text evidence="3">The sequence shown here is derived from an EMBL/GenBank/DDBJ whole genome shotgun (WGS) entry which is preliminary data.</text>
</comment>
<feature type="domain" description="AMP-binding enzyme C-terminal" evidence="2">
    <location>
        <begin position="429"/>
        <end position="504"/>
    </location>
</feature>
<accession>A0A918JFM6</accession>
<dbReference type="InterPro" id="IPR050237">
    <property type="entry name" value="ATP-dep_AMP-bd_enzyme"/>
</dbReference>
<dbReference type="InterPro" id="IPR000873">
    <property type="entry name" value="AMP-dep_synth/lig_dom"/>
</dbReference>